<evidence type="ECO:0000256" key="2">
    <source>
        <dbReference type="ARBA" id="ARBA00006055"/>
    </source>
</evidence>
<sequence>MRFSLRSSLSTLSVLATLSKQAKSSSCSYVDGNYYCDETSVVVYNNVGFSSSYNDVTAMDESSCSCSTSSTSFSGTLSPFDEELSVHIRGPIQLKQFGVYYPSASTSYKKREVDEEEPCEETITTRKHAHKRDVAVEYVEVTATVYVNANGETITTSITPQTTTTAAGEQNVASPVEHEASAVSSSYTVVSTVLSGTTTAGASSTSTTTSATSTASTVAGAWERVAYYTPGSATNVTFMNHQGGSGSGVWSTCFGNSLSYASSDGKSCASSSTVLDDVTLTSDYEVVMFSADECSGQNGDCGYYREGIPAFHGFGGKYKIFVFEFLMPSDTDGSNSNQDMPAIWLLNAKIPRTEQYGSCSCWESGCGEMDLFEILSAGSNDLISHIHDGQGSGSEDYFQRPTSSSMKAAVIFNGEDGSIHIVEVSDDFGSTLSEDTVNGWLEQTGSTVSL</sequence>
<organism evidence="11 12">
    <name type="scientific">Kazachstania africana (strain ATCC 22294 / BCRC 22015 / CBS 2517 / CECT 1963 / NBRC 1671 / NRRL Y-8276)</name>
    <name type="common">Yeast</name>
    <name type="synonym">Kluyveromyces africanus</name>
    <dbReference type="NCBI Taxonomy" id="1071382"/>
    <lineage>
        <taxon>Eukaryota</taxon>
        <taxon>Fungi</taxon>
        <taxon>Dikarya</taxon>
        <taxon>Ascomycota</taxon>
        <taxon>Saccharomycotina</taxon>
        <taxon>Saccharomycetes</taxon>
        <taxon>Saccharomycetales</taxon>
        <taxon>Saccharomycetaceae</taxon>
        <taxon>Kazachstania</taxon>
    </lineage>
</organism>
<dbReference type="PANTHER" id="PTHR31737">
    <property type="entry name" value="PROTEIN TOS1"/>
    <property type="match status" value="1"/>
</dbReference>
<dbReference type="eggNOG" id="ENOG502QSI7">
    <property type="taxonomic scope" value="Eukaryota"/>
</dbReference>
<dbReference type="Proteomes" id="UP000005220">
    <property type="component" value="Chromosome 5"/>
</dbReference>
<evidence type="ECO:0000256" key="7">
    <source>
        <dbReference type="ARBA" id="ARBA00023316"/>
    </source>
</evidence>
<evidence type="ECO:0000256" key="1">
    <source>
        <dbReference type="ARBA" id="ARBA00000382"/>
    </source>
</evidence>
<dbReference type="AlphaFoldDB" id="H2AVQ7"/>
<dbReference type="Pfam" id="PF10287">
    <property type="entry name" value="YJL171C_Tos1_C"/>
    <property type="match status" value="1"/>
</dbReference>
<keyword evidence="12" id="KW-1185">Reference proteome</keyword>
<evidence type="ECO:0000256" key="8">
    <source>
        <dbReference type="SAM" id="SignalP"/>
    </source>
</evidence>
<feature type="signal peptide" evidence="8">
    <location>
        <begin position="1"/>
        <end position="24"/>
    </location>
</feature>
<keyword evidence="6" id="KW-0326">Glycosidase</keyword>
<feature type="domain" description="Cell wall protein YJL171C/Tos1 C-terminal" evidence="9">
    <location>
        <begin position="220"/>
        <end position="440"/>
    </location>
</feature>
<dbReference type="FunCoup" id="H2AVQ7">
    <property type="interactions" value="76"/>
</dbReference>
<evidence type="ECO:0000256" key="4">
    <source>
        <dbReference type="ARBA" id="ARBA00022729"/>
    </source>
</evidence>
<comment type="similarity">
    <text evidence="2">Belongs to the PGA52 family.</text>
</comment>
<keyword evidence="5" id="KW-0378">Hydrolase</keyword>
<keyword evidence="4 8" id="KW-0732">Signal</keyword>
<dbReference type="Pfam" id="PF10290">
    <property type="entry name" value="YJL171C_Tos1_N"/>
    <property type="match status" value="1"/>
</dbReference>
<keyword evidence="7" id="KW-0961">Cell wall biogenesis/degradation</keyword>
<evidence type="ECO:0000313" key="12">
    <source>
        <dbReference type="Proteomes" id="UP000005220"/>
    </source>
</evidence>
<name>H2AVQ7_KAZAF</name>
<accession>H2AVQ7</accession>
<dbReference type="KEGG" id="kaf:KAFR_0E03050"/>
<comment type="catalytic activity">
    <reaction evidence="1">
        <text>Hydrolysis of (1-&gt;3)-beta-D-glucosidic linkages in (1-&gt;3)-beta-D-glucans.</text>
        <dbReference type="EC" id="3.2.1.39"/>
    </reaction>
</comment>
<evidence type="ECO:0000256" key="6">
    <source>
        <dbReference type="ARBA" id="ARBA00023295"/>
    </source>
</evidence>
<feature type="domain" description="Cell wall protein YJL171C/Tos1 N-terminal" evidence="10">
    <location>
        <begin position="42"/>
        <end position="102"/>
    </location>
</feature>
<dbReference type="GO" id="GO:0009277">
    <property type="term" value="C:fungal-type cell wall"/>
    <property type="evidence" value="ECO:0007669"/>
    <property type="project" value="EnsemblFungi"/>
</dbReference>
<dbReference type="RefSeq" id="XP_003957592.1">
    <property type="nucleotide sequence ID" value="XM_003957543.1"/>
</dbReference>
<evidence type="ECO:0000256" key="5">
    <source>
        <dbReference type="ARBA" id="ARBA00022801"/>
    </source>
</evidence>
<proteinExistence type="inferred from homology"/>
<dbReference type="STRING" id="1071382.H2AVQ7"/>
<evidence type="ECO:0000259" key="10">
    <source>
        <dbReference type="Pfam" id="PF10290"/>
    </source>
</evidence>
<dbReference type="GO" id="GO:0071555">
    <property type="term" value="P:cell wall organization"/>
    <property type="evidence" value="ECO:0007669"/>
    <property type="project" value="UniProtKB-KW"/>
</dbReference>
<evidence type="ECO:0000256" key="3">
    <source>
        <dbReference type="ARBA" id="ARBA00012780"/>
    </source>
</evidence>
<evidence type="ECO:0000313" key="11">
    <source>
        <dbReference type="EMBL" id="CCF58457.1"/>
    </source>
</evidence>
<protein>
    <recommendedName>
        <fullName evidence="3">glucan endo-1,3-beta-D-glucosidase</fullName>
        <ecNumber evidence="3">3.2.1.39</ecNumber>
    </recommendedName>
</protein>
<reference evidence="11 12" key="1">
    <citation type="journal article" date="2011" name="Proc. Natl. Acad. Sci. U.S.A.">
        <title>Evolutionary erosion of yeast sex chromosomes by mating-type switching accidents.</title>
        <authorList>
            <person name="Gordon J.L."/>
            <person name="Armisen D."/>
            <person name="Proux-Wera E."/>
            <person name="Oheigeartaigh S.S."/>
            <person name="Byrne K.P."/>
            <person name="Wolfe K.H."/>
        </authorList>
    </citation>
    <scope>NUCLEOTIDE SEQUENCE [LARGE SCALE GENOMIC DNA]</scope>
    <source>
        <strain evidence="12">ATCC 22294 / BCRC 22015 / CBS 2517 / CECT 1963 / NBRC 1671 / NRRL Y-8276</strain>
    </source>
</reference>
<dbReference type="EC" id="3.2.1.39" evidence="3"/>
<feature type="chain" id="PRO_5003559976" description="glucan endo-1,3-beta-D-glucosidase" evidence="8">
    <location>
        <begin position="25"/>
        <end position="450"/>
    </location>
</feature>
<dbReference type="GO" id="GO:0042973">
    <property type="term" value="F:glucan endo-1,3-beta-D-glucosidase activity"/>
    <property type="evidence" value="ECO:0007669"/>
    <property type="project" value="UniProtKB-EC"/>
</dbReference>
<dbReference type="HOGENOM" id="CLU_030276_0_0_1"/>
<gene>
    <name evidence="11" type="primary">KAFR0E03050</name>
    <name evidence="11" type="ORF">KAFR_0E03050</name>
</gene>
<dbReference type="GeneID" id="13883194"/>
<dbReference type="InParanoid" id="H2AVQ7"/>
<dbReference type="EMBL" id="HE650825">
    <property type="protein sequence ID" value="CCF58457.1"/>
    <property type="molecule type" value="Genomic_DNA"/>
</dbReference>
<dbReference type="InterPro" id="IPR018805">
    <property type="entry name" value="YJL171C/Tos1_C"/>
</dbReference>
<dbReference type="InterPro" id="IPR018807">
    <property type="entry name" value="YJL171C/Tos1_N"/>
</dbReference>
<dbReference type="OrthoDB" id="118256at2759"/>
<dbReference type="PANTHER" id="PTHR31737:SF2">
    <property type="entry name" value="PROTEIN TOS1"/>
    <property type="match status" value="1"/>
</dbReference>
<evidence type="ECO:0000259" key="9">
    <source>
        <dbReference type="Pfam" id="PF10287"/>
    </source>
</evidence>